<dbReference type="Proteomes" id="UP000053573">
    <property type="component" value="Unassembled WGS sequence"/>
</dbReference>
<dbReference type="PROSITE" id="PS51068">
    <property type="entry name" value="FPG_CAT"/>
    <property type="match status" value="1"/>
</dbReference>
<dbReference type="Gene3D" id="1.10.8.50">
    <property type="match status" value="1"/>
</dbReference>
<dbReference type="STRING" id="2060906.A0A0H1BAP3"/>
<evidence type="ECO:0000256" key="3">
    <source>
        <dbReference type="ARBA" id="ARBA00022763"/>
    </source>
</evidence>
<dbReference type="GO" id="GO:0006284">
    <property type="term" value="P:base-excision repair"/>
    <property type="evidence" value="ECO:0007669"/>
    <property type="project" value="InterPro"/>
</dbReference>
<evidence type="ECO:0000256" key="2">
    <source>
        <dbReference type="ARBA" id="ARBA00009409"/>
    </source>
</evidence>
<dbReference type="PANTHER" id="PTHR22993:SF9">
    <property type="entry name" value="FORMAMIDOPYRIMIDINE-DNA GLYCOSYLASE"/>
    <property type="match status" value="1"/>
</dbReference>
<dbReference type="SUPFAM" id="SSF81624">
    <property type="entry name" value="N-terminal domain of MutM-like DNA repair proteins"/>
    <property type="match status" value="1"/>
</dbReference>
<dbReference type="Pfam" id="PF06831">
    <property type="entry name" value="H2TH"/>
    <property type="match status" value="1"/>
</dbReference>
<dbReference type="GO" id="GO:0005634">
    <property type="term" value="C:nucleus"/>
    <property type="evidence" value="ECO:0007669"/>
    <property type="project" value="TreeGrafter"/>
</dbReference>
<reference evidence="13" key="1">
    <citation type="journal article" date="2015" name="PLoS Genet.">
        <title>The dynamic genome and transcriptome of the human fungal pathogen Blastomyces and close relative Emmonsia.</title>
        <authorList>
            <person name="Munoz J.F."/>
            <person name="Gauthier G.M."/>
            <person name="Desjardins C.A."/>
            <person name="Gallo J.E."/>
            <person name="Holder J."/>
            <person name="Sullivan T.D."/>
            <person name="Marty A.J."/>
            <person name="Carmen J.C."/>
            <person name="Chen Z."/>
            <person name="Ding L."/>
            <person name="Gujja S."/>
            <person name="Magrini V."/>
            <person name="Misas E."/>
            <person name="Mitreva M."/>
            <person name="Priest M."/>
            <person name="Saif S."/>
            <person name="Whiston E.A."/>
            <person name="Young S."/>
            <person name="Zeng Q."/>
            <person name="Goldman W.E."/>
            <person name="Mardis E.R."/>
            <person name="Taylor J.W."/>
            <person name="McEwen J.G."/>
            <person name="Clay O.K."/>
            <person name="Klein B.S."/>
            <person name="Cuomo C.A."/>
        </authorList>
    </citation>
    <scope>NUCLEOTIDE SEQUENCE [LARGE SCALE GENOMIC DNA]</scope>
    <source>
        <strain evidence="13">UAMH 139</strain>
    </source>
</reference>
<feature type="domain" description="Formamidopyrimidine-DNA glycosylase catalytic" evidence="11">
    <location>
        <begin position="2"/>
        <end position="134"/>
    </location>
</feature>
<comment type="catalytic activity">
    <reaction evidence="1">
        <text>Hydrolysis of DNA containing ring-opened 7-methylguanine residues, releasing 2,6-diamino-4-hydroxy-5-(N-methyl)formamidopyrimidine.</text>
        <dbReference type="EC" id="3.2.2.23"/>
    </reaction>
</comment>
<dbReference type="InterPro" id="IPR012319">
    <property type="entry name" value="FPG_cat"/>
</dbReference>
<keyword evidence="7" id="KW-0456">Lyase</keyword>
<dbReference type="Gene3D" id="3.20.190.10">
    <property type="entry name" value="MutM-like, N-terminal"/>
    <property type="match status" value="1"/>
</dbReference>
<keyword evidence="8" id="KW-0511">Multifunctional enzyme</keyword>
<evidence type="ECO:0000259" key="11">
    <source>
        <dbReference type="PROSITE" id="PS51068"/>
    </source>
</evidence>
<evidence type="ECO:0000256" key="10">
    <source>
        <dbReference type="SAM" id="MobiDB-lite"/>
    </source>
</evidence>
<keyword evidence="3" id="KW-0227">DNA damage</keyword>
<dbReference type="Pfam" id="PF01149">
    <property type="entry name" value="Fapy_DNA_glyco"/>
    <property type="match status" value="1"/>
</dbReference>
<dbReference type="GO" id="GO:0003906">
    <property type="term" value="F:DNA-(apurinic or apyrimidinic site) endonuclease activity"/>
    <property type="evidence" value="ECO:0007669"/>
    <property type="project" value="InterPro"/>
</dbReference>
<evidence type="ECO:0000256" key="6">
    <source>
        <dbReference type="ARBA" id="ARBA00023204"/>
    </source>
</evidence>
<feature type="region of interest" description="Disordered" evidence="10">
    <location>
        <begin position="287"/>
        <end position="385"/>
    </location>
</feature>
<dbReference type="AlphaFoldDB" id="A0A0H1BAP3"/>
<feature type="compositionally biased region" description="Acidic residues" evidence="10">
    <location>
        <begin position="300"/>
        <end position="310"/>
    </location>
</feature>
<dbReference type="InterPro" id="IPR015886">
    <property type="entry name" value="H2TH_FPG"/>
</dbReference>
<proteinExistence type="inferred from homology"/>
<dbReference type="PANTHER" id="PTHR22993">
    <property type="entry name" value="FORMAMIDOPYRIMIDINE-DNA GLYCOSYLASE"/>
    <property type="match status" value="1"/>
</dbReference>
<feature type="compositionally biased region" description="Basic and acidic residues" evidence="10">
    <location>
        <begin position="322"/>
        <end position="337"/>
    </location>
</feature>
<comment type="caution">
    <text evidence="12">The sequence shown here is derived from an EMBL/GenBank/DDBJ whole genome shotgun (WGS) entry which is preliminary data.</text>
</comment>
<comment type="similarity">
    <text evidence="2">Belongs to the FPG family.</text>
</comment>
<evidence type="ECO:0000256" key="7">
    <source>
        <dbReference type="ARBA" id="ARBA00023239"/>
    </source>
</evidence>
<keyword evidence="6" id="KW-0234">DNA repair</keyword>
<dbReference type="InterPro" id="IPR010979">
    <property type="entry name" value="Ribosomal_uS13-like_H2TH"/>
</dbReference>
<dbReference type="GO" id="GO:0003684">
    <property type="term" value="F:damaged DNA binding"/>
    <property type="evidence" value="ECO:0007669"/>
    <property type="project" value="InterPro"/>
</dbReference>
<dbReference type="SMART" id="SM00898">
    <property type="entry name" value="Fapy_DNA_glyco"/>
    <property type="match status" value="1"/>
</dbReference>
<evidence type="ECO:0000256" key="4">
    <source>
        <dbReference type="ARBA" id="ARBA00022801"/>
    </source>
</evidence>
<organism evidence="12 13">
    <name type="scientific">Blastomyces silverae</name>
    <dbReference type="NCBI Taxonomy" id="2060906"/>
    <lineage>
        <taxon>Eukaryota</taxon>
        <taxon>Fungi</taxon>
        <taxon>Dikarya</taxon>
        <taxon>Ascomycota</taxon>
        <taxon>Pezizomycotina</taxon>
        <taxon>Eurotiomycetes</taxon>
        <taxon>Eurotiomycetidae</taxon>
        <taxon>Onygenales</taxon>
        <taxon>Ajellomycetaceae</taxon>
        <taxon>Blastomyces</taxon>
    </lineage>
</organism>
<dbReference type="CDD" id="cd08972">
    <property type="entry name" value="PF_Nei_N"/>
    <property type="match status" value="1"/>
</dbReference>
<sequence length="385" mass="43032">MPELAEVARVVYYIRKYLVGTTITKVHVQDDPIVFGKAGTTAAEFKKHMEGKKIVDSGQQGKYFWITMSSPPHPVMHFGMTGWLKFTNVNTHYNRTSAADNEESQWPPKFWKFMLQIDDTSKSEAAFVDPRRLGRVRLVDCPGADIRKHTPLKENGPDPILDKHILTSDWLAKKLASKKVPIKALLLDQANISGIGNWMGDEILYHAKIHPEQYSNTITQNQIEQLYSAINYVCSTSVDLLGDSEKFPADWLFKHRWSKGKQKHSQRLPNGEKIVFITVGGRTSAVVPSVQKKTGPVAGDAEDEATEIDEPPPPKKKKVATTKKESKGAENDEEKPSTKKKATAKSKAGPTVKNEKEANGQQRKVAAQTETPSVPKHGRSLRSRK</sequence>
<keyword evidence="9" id="KW-0326">Glycosidase</keyword>
<accession>A0A0H1BAP3</accession>
<evidence type="ECO:0000256" key="8">
    <source>
        <dbReference type="ARBA" id="ARBA00023268"/>
    </source>
</evidence>
<name>A0A0H1BAP3_9EURO</name>
<dbReference type="InterPro" id="IPR035937">
    <property type="entry name" value="FPG_N"/>
</dbReference>
<feature type="compositionally biased region" description="Basic residues" evidence="10">
    <location>
        <begin position="376"/>
        <end position="385"/>
    </location>
</feature>
<dbReference type="FunFam" id="1.10.8.50:FF:000009">
    <property type="entry name" value="Formamidopyrimidine-DNA glycosylase"/>
    <property type="match status" value="1"/>
</dbReference>
<gene>
    <name evidence="12" type="ORF">EMPG_16121</name>
</gene>
<evidence type="ECO:0000256" key="9">
    <source>
        <dbReference type="ARBA" id="ARBA00023295"/>
    </source>
</evidence>
<evidence type="ECO:0000313" key="13">
    <source>
        <dbReference type="Proteomes" id="UP000053573"/>
    </source>
</evidence>
<protein>
    <submittedName>
        <fullName evidence="12">Formamidopyrimidine-DNA glycosylase</fullName>
    </submittedName>
</protein>
<dbReference type="OrthoDB" id="444592at2759"/>
<dbReference type="EMBL" id="LDEV01002595">
    <property type="protein sequence ID" value="KLJ08435.1"/>
    <property type="molecule type" value="Genomic_DNA"/>
</dbReference>
<evidence type="ECO:0000313" key="12">
    <source>
        <dbReference type="EMBL" id="KLJ08435.1"/>
    </source>
</evidence>
<dbReference type="SMART" id="SM01232">
    <property type="entry name" value="H2TH"/>
    <property type="match status" value="1"/>
</dbReference>
<dbReference type="GO" id="GO:0008534">
    <property type="term" value="F:oxidized purine nucleobase lesion DNA N-glycosylase activity"/>
    <property type="evidence" value="ECO:0007669"/>
    <property type="project" value="UniProtKB-EC"/>
</dbReference>
<dbReference type="GO" id="GO:0016829">
    <property type="term" value="F:lyase activity"/>
    <property type="evidence" value="ECO:0007669"/>
    <property type="project" value="UniProtKB-KW"/>
</dbReference>
<keyword evidence="4" id="KW-0378">Hydrolase</keyword>
<dbReference type="GO" id="GO:0008270">
    <property type="term" value="F:zinc ion binding"/>
    <property type="evidence" value="ECO:0007669"/>
    <property type="project" value="InterPro"/>
</dbReference>
<keyword evidence="13" id="KW-1185">Reference proteome</keyword>
<evidence type="ECO:0000256" key="1">
    <source>
        <dbReference type="ARBA" id="ARBA00001668"/>
    </source>
</evidence>
<keyword evidence="5" id="KW-0238">DNA-binding</keyword>
<evidence type="ECO:0000256" key="5">
    <source>
        <dbReference type="ARBA" id="ARBA00023125"/>
    </source>
</evidence>
<dbReference type="SUPFAM" id="SSF46946">
    <property type="entry name" value="S13-like H2TH domain"/>
    <property type="match status" value="1"/>
</dbReference>